<organism evidence="3 4">
    <name type="scientific">Draconibacterium aestuarii</name>
    <dbReference type="NCBI Taxonomy" id="2998507"/>
    <lineage>
        <taxon>Bacteria</taxon>
        <taxon>Pseudomonadati</taxon>
        <taxon>Bacteroidota</taxon>
        <taxon>Bacteroidia</taxon>
        <taxon>Marinilabiliales</taxon>
        <taxon>Prolixibacteraceae</taxon>
        <taxon>Draconibacterium</taxon>
    </lineage>
</organism>
<dbReference type="NCBIfam" id="TIGR01845">
    <property type="entry name" value="outer_NodT"/>
    <property type="match status" value="1"/>
</dbReference>
<dbReference type="GO" id="GO:0005886">
    <property type="term" value="C:plasma membrane"/>
    <property type="evidence" value="ECO:0007669"/>
    <property type="project" value="UniProtKB-SubCell"/>
</dbReference>
<proteinExistence type="inferred from homology"/>
<dbReference type="AlphaFoldDB" id="A0A9X3F6R2"/>
<dbReference type="InterPro" id="IPR010131">
    <property type="entry name" value="MdtP/NodT-like"/>
</dbReference>
<dbReference type="PANTHER" id="PTHR30203:SF33">
    <property type="entry name" value="BLR4455 PROTEIN"/>
    <property type="match status" value="1"/>
</dbReference>
<evidence type="ECO:0000313" key="3">
    <source>
        <dbReference type="EMBL" id="MCY1720842.1"/>
    </source>
</evidence>
<evidence type="ECO:0000256" key="1">
    <source>
        <dbReference type="ARBA" id="ARBA00007613"/>
    </source>
</evidence>
<dbReference type="RefSeq" id="WP_343333175.1">
    <property type="nucleotide sequence ID" value="NZ_JAPOHD010000022.1"/>
</dbReference>
<dbReference type="PANTHER" id="PTHR30203">
    <property type="entry name" value="OUTER MEMBRANE CATION EFFLUX PROTEIN"/>
    <property type="match status" value="1"/>
</dbReference>
<reference evidence="3" key="1">
    <citation type="submission" date="2022-11" db="EMBL/GenBank/DDBJ databases">
        <title>Marilongibacter aestuarii gen. nov., sp. nov., isolated from tidal flat sediment.</title>
        <authorList>
            <person name="Jiayan W."/>
        </authorList>
    </citation>
    <scope>NUCLEOTIDE SEQUENCE</scope>
    <source>
        <strain evidence="3">Z1-6</strain>
    </source>
</reference>
<keyword evidence="2" id="KW-0564">Palmitate</keyword>
<evidence type="ECO:0000256" key="2">
    <source>
        <dbReference type="RuleBase" id="RU362097"/>
    </source>
</evidence>
<comment type="subcellular location">
    <subcellularLocation>
        <location evidence="2">Cell membrane</location>
        <topology evidence="2">Lipid-anchor</topology>
    </subcellularLocation>
</comment>
<comment type="caution">
    <text evidence="3">The sequence shown here is derived from an EMBL/GenBank/DDBJ whole genome shotgun (WGS) entry which is preliminary data.</text>
</comment>
<sequence length="462" mass="52444">MKRTRYIVFGLLFISSWLLFVTSCKIGKEYVRPELGLPDKIEVLSTDSLTIADVNWWELYTDTVLQNLIQEALENNKDIQLSIARLKQYMAAKRIADADMFPQIEAEIYGEKEGENPGGNNKVLSQEFEVNASLSWELDLWGNIRWGKEAALADYLATNEARRAVQLSIIADVADVYFTLIALDDELRIVKQTMQLRQEGVRLADLRFQGGLTSETSVQQARVELAKTMTLVPDLEKRIQIAQNQLALLLGKYETNINRGKSLAEQDIPAKLPTGLPSELLKRRPDIREAEQNLVAANAMVGMATTNRFPRLALTGEYGFVHEDLSELLKSPFWTVAGDILTPLFAAGKLKNRQRVAEAQYEQEIYRYQRTVLQAFQEANNAIVTFRKRKDVYKAIATLERATREYQKLAGLQYLNGVIGYLDLLDAQRNLFDAEIQLNNARRDELKSLVLLYKSLGGGWTE</sequence>
<gene>
    <name evidence="3" type="ORF">OU798_10835</name>
</gene>
<dbReference type="Gene3D" id="1.20.1600.10">
    <property type="entry name" value="Outer membrane efflux proteins (OEP)"/>
    <property type="match status" value="1"/>
</dbReference>
<dbReference type="PROSITE" id="PS51257">
    <property type="entry name" value="PROKAR_LIPOPROTEIN"/>
    <property type="match status" value="1"/>
</dbReference>
<keyword evidence="2" id="KW-0812">Transmembrane</keyword>
<keyword evidence="4" id="KW-1185">Reference proteome</keyword>
<dbReference type="InterPro" id="IPR003423">
    <property type="entry name" value="OMP_efflux"/>
</dbReference>
<dbReference type="Pfam" id="PF02321">
    <property type="entry name" value="OEP"/>
    <property type="match status" value="2"/>
</dbReference>
<evidence type="ECO:0000313" key="4">
    <source>
        <dbReference type="Proteomes" id="UP001145087"/>
    </source>
</evidence>
<keyword evidence="2" id="KW-0449">Lipoprotein</keyword>
<dbReference type="SUPFAM" id="SSF56954">
    <property type="entry name" value="Outer membrane efflux proteins (OEP)"/>
    <property type="match status" value="1"/>
</dbReference>
<dbReference type="EMBL" id="JAPOHD010000022">
    <property type="protein sequence ID" value="MCY1720842.1"/>
    <property type="molecule type" value="Genomic_DNA"/>
</dbReference>
<keyword evidence="2" id="KW-1134">Transmembrane beta strand</keyword>
<dbReference type="Gene3D" id="2.20.200.10">
    <property type="entry name" value="Outer membrane efflux proteins (OEP)"/>
    <property type="match status" value="1"/>
</dbReference>
<comment type="similarity">
    <text evidence="1 2">Belongs to the outer membrane factor (OMF) (TC 1.B.17) family.</text>
</comment>
<name>A0A9X3F6R2_9BACT</name>
<keyword evidence="2" id="KW-0472">Membrane</keyword>
<dbReference type="Proteomes" id="UP001145087">
    <property type="component" value="Unassembled WGS sequence"/>
</dbReference>
<protein>
    <submittedName>
        <fullName evidence="3">Efflux transporter outer membrane subunit</fullName>
    </submittedName>
</protein>
<accession>A0A9X3F6R2</accession>
<dbReference type="GO" id="GO:0015562">
    <property type="term" value="F:efflux transmembrane transporter activity"/>
    <property type="evidence" value="ECO:0007669"/>
    <property type="project" value="InterPro"/>
</dbReference>